<protein>
    <submittedName>
        <fullName evidence="9">Putative rho gtpase-activating protein 15</fullName>
    </submittedName>
</protein>
<dbReference type="SUPFAM" id="SSF48350">
    <property type="entry name" value="GTPase activation domain, GAP"/>
    <property type="match status" value="1"/>
</dbReference>
<name>A0A2R5LHV7_9ACAR</name>
<evidence type="ECO:0000259" key="8">
    <source>
        <dbReference type="PROSITE" id="PS50238"/>
    </source>
</evidence>
<feature type="domain" description="SH3" evidence="5">
    <location>
        <begin position="1"/>
        <end position="62"/>
    </location>
</feature>
<dbReference type="GO" id="GO:0007165">
    <property type="term" value="P:signal transduction"/>
    <property type="evidence" value="ECO:0007669"/>
    <property type="project" value="InterPro"/>
</dbReference>
<dbReference type="SUPFAM" id="SSF50729">
    <property type="entry name" value="PH domain-like"/>
    <property type="match status" value="1"/>
</dbReference>
<dbReference type="Gene3D" id="2.20.70.10">
    <property type="match status" value="1"/>
</dbReference>
<dbReference type="PROSITE" id="PS50003">
    <property type="entry name" value="PH_DOMAIN"/>
    <property type="match status" value="1"/>
</dbReference>
<dbReference type="Gene3D" id="2.30.29.30">
    <property type="entry name" value="Pleckstrin-homology domain (PH domain)/Phosphotyrosine-binding domain (PTB)"/>
    <property type="match status" value="1"/>
</dbReference>
<feature type="compositionally biased region" description="Polar residues" evidence="4">
    <location>
        <begin position="81"/>
        <end position="90"/>
    </location>
</feature>
<feature type="compositionally biased region" description="Acidic residues" evidence="4">
    <location>
        <begin position="364"/>
        <end position="374"/>
    </location>
</feature>
<dbReference type="FunFam" id="1.10.555.10:FF:000071">
    <property type="entry name" value="Rho GTPase activating protein 27"/>
    <property type="match status" value="1"/>
</dbReference>
<dbReference type="PROSITE" id="PS01159">
    <property type="entry name" value="WW_DOMAIN_1"/>
    <property type="match status" value="1"/>
</dbReference>
<dbReference type="CDD" id="cd13233">
    <property type="entry name" value="PH_ARHGAP9-like"/>
    <property type="match status" value="1"/>
</dbReference>
<dbReference type="PROSITE" id="PS50238">
    <property type="entry name" value="RHOGAP"/>
    <property type="match status" value="1"/>
</dbReference>
<dbReference type="PANTHER" id="PTHR23176:SF129">
    <property type="entry name" value="RHO GTPASE ACTIVATING PROTEIN AT 16F, ISOFORM E-RELATED"/>
    <property type="match status" value="1"/>
</dbReference>
<feature type="compositionally biased region" description="Polar residues" evidence="4">
    <location>
        <begin position="619"/>
        <end position="632"/>
    </location>
</feature>
<reference evidence="9" key="1">
    <citation type="submission" date="2018-03" db="EMBL/GenBank/DDBJ databases">
        <title>The relapsing fever spirochete Borrelia turicatae persists in the highly oxidative environment of its soft-bodied tick vector.</title>
        <authorList>
            <person name="Bourret T.J."/>
            <person name="Boyle W.K."/>
            <person name="Valenzuela J.G."/>
            <person name="Oliveira F."/>
            <person name="Lopez J.E."/>
        </authorList>
    </citation>
    <scope>NUCLEOTIDE SEQUENCE</scope>
    <source>
        <strain evidence="9">Kansas strain/isolate</strain>
        <tissue evidence="9">Salivary glands</tissue>
    </source>
</reference>
<dbReference type="PANTHER" id="PTHR23176">
    <property type="entry name" value="RHO/RAC/CDC GTPASE-ACTIVATING PROTEIN"/>
    <property type="match status" value="1"/>
</dbReference>
<dbReference type="Gene3D" id="2.30.30.40">
    <property type="entry name" value="SH3 Domains"/>
    <property type="match status" value="1"/>
</dbReference>
<feature type="region of interest" description="Disordered" evidence="4">
    <location>
        <begin position="70"/>
        <end position="108"/>
    </location>
</feature>
<dbReference type="EMBL" id="GGLE01004943">
    <property type="protein sequence ID" value="MBY09069.1"/>
    <property type="molecule type" value="Transcribed_RNA"/>
</dbReference>
<dbReference type="Pfam" id="PF00397">
    <property type="entry name" value="WW"/>
    <property type="match status" value="1"/>
</dbReference>
<dbReference type="Gene3D" id="1.10.555.10">
    <property type="entry name" value="Rho GTPase activation protein"/>
    <property type="match status" value="1"/>
</dbReference>
<evidence type="ECO:0000256" key="1">
    <source>
        <dbReference type="ARBA" id="ARBA00022443"/>
    </source>
</evidence>
<dbReference type="CDD" id="cd00201">
    <property type="entry name" value="WW"/>
    <property type="match status" value="1"/>
</dbReference>
<dbReference type="PROSITE" id="PS50020">
    <property type="entry name" value="WW_DOMAIN_2"/>
    <property type="match status" value="1"/>
</dbReference>
<dbReference type="InterPro" id="IPR001452">
    <property type="entry name" value="SH3_domain"/>
</dbReference>
<evidence type="ECO:0000256" key="3">
    <source>
        <dbReference type="PROSITE-ProRule" id="PRU00192"/>
    </source>
</evidence>
<feature type="compositionally biased region" description="Basic and acidic residues" evidence="4">
    <location>
        <begin position="375"/>
        <end position="397"/>
    </location>
</feature>
<dbReference type="SMART" id="SM00233">
    <property type="entry name" value="PH"/>
    <property type="match status" value="1"/>
</dbReference>
<dbReference type="PROSITE" id="PS50002">
    <property type="entry name" value="SH3"/>
    <property type="match status" value="1"/>
</dbReference>
<evidence type="ECO:0000256" key="4">
    <source>
        <dbReference type="SAM" id="MobiDB-lite"/>
    </source>
</evidence>
<dbReference type="InterPro" id="IPR008936">
    <property type="entry name" value="Rho_GTPase_activation_prot"/>
</dbReference>
<proteinExistence type="predicted"/>
<feature type="domain" description="WW" evidence="7">
    <location>
        <begin position="205"/>
        <end position="238"/>
    </location>
</feature>
<accession>A0A2R5LHV7</accession>
<keyword evidence="2" id="KW-0343">GTPase activation</keyword>
<dbReference type="SMART" id="SM00456">
    <property type="entry name" value="WW"/>
    <property type="match status" value="1"/>
</dbReference>
<dbReference type="InterPro" id="IPR036028">
    <property type="entry name" value="SH3-like_dom_sf"/>
</dbReference>
<dbReference type="SUPFAM" id="SSF50044">
    <property type="entry name" value="SH3-domain"/>
    <property type="match status" value="1"/>
</dbReference>
<feature type="compositionally biased region" description="Low complexity" evidence="4">
    <location>
        <begin position="252"/>
        <end position="261"/>
    </location>
</feature>
<sequence>MCELATVLHDFRNDADNTYLCKGEQLQVLDKDSTHWWRVTRNVNNCKHDFYAPVRYLQLIATSTQEAKESPTCEKVRRCSPSPQQKQATPVSVKSSKSSSSSLDGFDDSHALHSGMHIHRLSIGNAGGSSVNHSYESLDTEPEVDYYSDEGNLSCGSCQLDASGDSLPNGQKDSQKYDDSPIYANFPVVTPLSPPRPSPEDVPQRFLSDHWAEYVAHVGRKYYYNFRTGESSWKPPRRRNVQQGSLDDLHHSASLSDASPKPQRKAPPPLPPAKKKPVSRQHHEESPGTPPSPTHGVAPRGHPVRGQTLQETTAAFQQNGNSTFYYVMDNAHGSGKWYSSVDEGASSLPSYDRPNNLPLASLSLEEEEEEEEDEGKSIEDHTGSDSVNDRASSRKELGVAQAETSARPTSRYMPSLSLTPKLRRLKPTPPPTLPTTLEPKLSRALRTRSMILTEDLSLKEPNDEAFENLELVVRQGTLNKTELVKGGKKQKKSWSPAFMVLTNRHLFIYKDINSAQEFPQGKNAEIQINLAGAFVDWCPEKSKRRNVFQLSTVAGQKVLLQDDNMQTSKEWFDTISAAIKRLPNGLDMTEEWQAVDASSPPEGGGKRGKKAARSKSIRNTRSPPPSATSAGTTACGLGDDASTSPQERKNRIRNKLRQFFVRRPTLESLQEKGIFKDEPVFGCMLAHLCEKDAAKVPRFVRECVEEIERRDMTADGLYRASGNLSQVQKVRCHVNQDDYSVLADEEDIHVLTGALKMFFRHMKEPLFPFVLFNKFLMAISTGGRNGKLAAFKELLSEMPKPNYETLKYLLRHLLKVTEYSDKNRMHIQNLAIVFGPSLLASAEEVRDLAVDMMHQNRIIEFLLLEYNNLFL</sequence>
<dbReference type="InterPro" id="IPR050729">
    <property type="entry name" value="Rho-GAP"/>
</dbReference>
<feature type="compositionally biased region" description="Low complexity" evidence="4">
    <location>
        <begin position="91"/>
        <end position="102"/>
    </location>
</feature>
<feature type="domain" description="PH" evidence="6">
    <location>
        <begin position="471"/>
        <end position="580"/>
    </location>
</feature>
<dbReference type="Pfam" id="PF00620">
    <property type="entry name" value="RhoGAP"/>
    <property type="match status" value="1"/>
</dbReference>
<dbReference type="InterPro" id="IPR036020">
    <property type="entry name" value="WW_dom_sf"/>
</dbReference>
<feature type="region of interest" description="Disordered" evidence="4">
    <location>
        <begin position="595"/>
        <end position="649"/>
    </location>
</feature>
<feature type="region of interest" description="Disordered" evidence="4">
    <location>
        <begin position="251"/>
        <end position="304"/>
    </location>
</feature>
<dbReference type="InterPro" id="IPR001202">
    <property type="entry name" value="WW_dom"/>
</dbReference>
<organism evidence="9">
    <name type="scientific">Ornithodoros turicata</name>
    <dbReference type="NCBI Taxonomy" id="34597"/>
    <lineage>
        <taxon>Eukaryota</taxon>
        <taxon>Metazoa</taxon>
        <taxon>Ecdysozoa</taxon>
        <taxon>Arthropoda</taxon>
        <taxon>Chelicerata</taxon>
        <taxon>Arachnida</taxon>
        <taxon>Acari</taxon>
        <taxon>Parasitiformes</taxon>
        <taxon>Ixodida</taxon>
        <taxon>Ixodoidea</taxon>
        <taxon>Argasidae</taxon>
        <taxon>Ornithodorinae</taxon>
        <taxon>Ornithodoros</taxon>
    </lineage>
</organism>
<evidence type="ECO:0000256" key="2">
    <source>
        <dbReference type="ARBA" id="ARBA00022468"/>
    </source>
</evidence>
<evidence type="ECO:0000259" key="7">
    <source>
        <dbReference type="PROSITE" id="PS50020"/>
    </source>
</evidence>
<evidence type="ECO:0000313" key="9">
    <source>
        <dbReference type="EMBL" id="MBY09069.1"/>
    </source>
</evidence>
<feature type="compositionally biased region" description="Basic residues" evidence="4">
    <location>
        <begin position="606"/>
        <end position="618"/>
    </location>
</feature>
<dbReference type="InterPro" id="IPR001849">
    <property type="entry name" value="PH_domain"/>
</dbReference>
<dbReference type="Pfam" id="PF00169">
    <property type="entry name" value="PH"/>
    <property type="match status" value="1"/>
</dbReference>
<feature type="region of interest" description="Disordered" evidence="4">
    <location>
        <begin position="164"/>
        <end position="204"/>
    </location>
</feature>
<feature type="region of interest" description="Disordered" evidence="4">
    <location>
        <begin position="364"/>
        <end position="437"/>
    </location>
</feature>
<dbReference type="InterPro" id="IPR000198">
    <property type="entry name" value="RhoGAP_dom"/>
</dbReference>
<evidence type="ECO:0000259" key="5">
    <source>
        <dbReference type="PROSITE" id="PS50002"/>
    </source>
</evidence>
<feature type="domain" description="Rho-GAP" evidence="8">
    <location>
        <begin position="683"/>
        <end position="870"/>
    </location>
</feature>
<dbReference type="InterPro" id="IPR011993">
    <property type="entry name" value="PH-like_dom_sf"/>
</dbReference>
<evidence type="ECO:0000259" key="6">
    <source>
        <dbReference type="PROSITE" id="PS50003"/>
    </source>
</evidence>
<dbReference type="GO" id="GO:0005096">
    <property type="term" value="F:GTPase activator activity"/>
    <property type="evidence" value="ECO:0007669"/>
    <property type="project" value="UniProtKB-KW"/>
</dbReference>
<dbReference type="SMART" id="SM00324">
    <property type="entry name" value="RhoGAP"/>
    <property type="match status" value="1"/>
</dbReference>
<dbReference type="AlphaFoldDB" id="A0A2R5LHV7"/>
<keyword evidence="1 3" id="KW-0728">SH3 domain</keyword>
<dbReference type="GO" id="GO:0005737">
    <property type="term" value="C:cytoplasm"/>
    <property type="evidence" value="ECO:0007669"/>
    <property type="project" value="TreeGrafter"/>
</dbReference>
<dbReference type="SUPFAM" id="SSF51045">
    <property type="entry name" value="WW domain"/>
    <property type="match status" value="1"/>
</dbReference>